<accession>F2UXA9</accession>
<dbReference type="HOGENOM" id="CLU_088488_0_0_11"/>
<evidence type="ECO:0000313" key="2">
    <source>
        <dbReference type="Proteomes" id="UP000004668"/>
    </source>
</evidence>
<proteinExistence type="predicted"/>
<reference evidence="1 2" key="2">
    <citation type="submission" date="2011-10" db="EMBL/GenBank/DDBJ databases">
        <title>The Genome Sequence of Actinomyces viscosus C505.</title>
        <authorList>
            <consortium name="The Broad Institute Genome Sequencing Platform"/>
            <consortium name="The Broad Institute Genome Sequencing Center for Infectious Disease"/>
            <person name="Earl A."/>
            <person name="Ward D."/>
            <person name="Feldgarden M."/>
            <person name="Gevers D."/>
            <person name="Sibley C.D."/>
            <person name="Field T.R."/>
            <person name="Grinwis M."/>
            <person name="Eshaghurshan C.S."/>
            <person name="Surette M.G."/>
            <person name="Young S.K."/>
            <person name="Zeng Q."/>
            <person name="Gargeya S."/>
            <person name="Fitzgerald M."/>
            <person name="Haas B."/>
            <person name="Abouelleil A."/>
            <person name="Alvarado L."/>
            <person name="Arachchi H.M."/>
            <person name="Berlin A."/>
            <person name="Brown A."/>
            <person name="Chapman S.B."/>
            <person name="Chen Z."/>
            <person name="Dunbar C."/>
            <person name="Freedman E."/>
            <person name="Gearin G."/>
            <person name="Goldberg J."/>
            <person name="Griggs A."/>
            <person name="Gujja S."/>
            <person name="Heiman D."/>
            <person name="Howarth C."/>
            <person name="Larson L."/>
            <person name="Lui A."/>
            <person name="MacDonald P.J.P."/>
            <person name="Montmayeur A."/>
            <person name="Murphy C."/>
            <person name="Neiman D."/>
            <person name="Pearson M."/>
            <person name="Priest M."/>
            <person name="Roberts A."/>
            <person name="Saif S."/>
            <person name="Shea T."/>
            <person name="Shenoy N."/>
            <person name="Sisk P."/>
            <person name="Stolte C."/>
            <person name="Sykes S."/>
            <person name="Wortman J."/>
            <person name="Nusbaum C."/>
            <person name="Birren B."/>
        </authorList>
    </citation>
    <scope>NUCLEOTIDE SEQUENCE [LARGE SCALE GENOMIC DNA]</scope>
    <source>
        <strain evidence="1 2">C505</strain>
    </source>
</reference>
<reference evidence="2" key="1">
    <citation type="submission" date="2010-02" db="EMBL/GenBank/DDBJ databases">
        <title>The Genome Sequence of Prevotella oris strain C735.</title>
        <authorList>
            <consortium name="The Broad Institute Genome Sequencing Platform"/>
            <person name="Ward D."/>
            <person name="Feldgarden M."/>
            <person name="Earl A."/>
            <person name="Young S.K."/>
            <person name="Zeng Q."/>
            <person name="Koehrsen M."/>
            <person name="Alvarado L."/>
            <person name="Berlin A."/>
            <person name="Bochicchio J."/>
            <person name="Borenstein D."/>
            <person name="Chapman S.B."/>
            <person name="Chen Z."/>
            <person name="Engels R."/>
            <person name="Freedman E."/>
            <person name="Gellesch M."/>
            <person name="Goldberg J."/>
            <person name="Griggs A."/>
            <person name="Gujja S."/>
            <person name="Heilman E."/>
            <person name="Heiman D."/>
            <person name="Hepburn T."/>
            <person name="Howarth C."/>
            <person name="Jen D."/>
            <person name="Larson L."/>
            <person name="Mehta T."/>
            <person name="Park D."/>
            <person name="Pearson M."/>
            <person name="Roberts A."/>
            <person name="Saif S."/>
            <person name="Shea T."/>
            <person name="Shenoy N."/>
            <person name="Sisk P."/>
            <person name="Stolte C."/>
            <person name="Sykes S."/>
            <person name="Thomson T."/>
            <person name="Walk T."/>
            <person name="White J."/>
            <person name="Yandava C."/>
            <person name="Sibley C.D."/>
            <person name="Field T.R."/>
            <person name="Grinwis M."/>
            <person name="Eshaghurshan C.S."/>
            <person name="Surette M.G."/>
            <person name="Haas B."/>
            <person name="Nusbaum C."/>
            <person name="Birren B."/>
        </authorList>
    </citation>
    <scope>NUCLEOTIDE SEQUENCE [LARGE SCALE GENOMIC DNA]</scope>
    <source>
        <strain evidence="2">C505</strain>
    </source>
</reference>
<organism evidence="1 2">
    <name type="scientific">Actinomyces viscosus C505</name>
    <dbReference type="NCBI Taxonomy" id="562973"/>
    <lineage>
        <taxon>Bacteria</taxon>
        <taxon>Bacillati</taxon>
        <taxon>Actinomycetota</taxon>
        <taxon>Actinomycetes</taxon>
        <taxon>Actinomycetales</taxon>
        <taxon>Actinomycetaceae</taxon>
        <taxon>Actinomyces</taxon>
    </lineage>
</organism>
<dbReference type="eggNOG" id="ENOG5031H0C">
    <property type="taxonomic scope" value="Bacteria"/>
</dbReference>
<dbReference type="InterPro" id="IPR036170">
    <property type="entry name" value="YezG-like_sf"/>
</dbReference>
<dbReference type="Proteomes" id="UP000004668">
    <property type="component" value="Unassembled WGS sequence"/>
</dbReference>
<evidence type="ECO:0000313" key="1">
    <source>
        <dbReference type="EMBL" id="EGE38593.1"/>
    </source>
</evidence>
<name>F2UXA9_ACTVI</name>
<gene>
    <name evidence="1" type="ORF">HMPREF0059_01455</name>
</gene>
<dbReference type="SUPFAM" id="SSF160424">
    <property type="entry name" value="BH3703-like"/>
    <property type="match status" value="1"/>
</dbReference>
<sequence length="274" mass="31169">MKLRRAIMLRRSRRAEASRSSLALRRAASRRWALVWRGWLLDTRCSLWCGDERTTRKTNSQRVMAVVTTFCPRILEETTPGVCRWRIVTHRSSLSRRVHSGLGRIGGNQTERSGSDRVEGIVTMMDGPIGGQMEEQMVLLQNMSTEWGNWMQSVGAQEVVVEVEGVGMRAAVTSRVLRPRGILRRAQWAENEMPVELVREAVRLRALMAHPRGGTWTWAALSMKSSEGYKLISDFDYDREPVLDPPYTAEDCAKELEVFPRDPGAIPDWMKIGI</sequence>
<protein>
    <submittedName>
        <fullName evidence="1">Uncharacterized protein</fullName>
    </submittedName>
</protein>
<dbReference type="EMBL" id="ACRE02000080">
    <property type="protein sequence ID" value="EGE38593.1"/>
    <property type="molecule type" value="Genomic_DNA"/>
</dbReference>
<comment type="caution">
    <text evidence="1">The sequence shown here is derived from an EMBL/GenBank/DDBJ whole genome shotgun (WGS) entry which is preliminary data.</text>
</comment>
<dbReference type="AlphaFoldDB" id="F2UXA9"/>